<protein>
    <submittedName>
        <fullName evidence="2">Sarcosine oxidase subunit gamma</fullName>
    </submittedName>
</protein>
<dbReference type="Gene3D" id="3.30.70.1520">
    <property type="entry name" value="Heterotetrameric sarcosine oxidase"/>
    <property type="match status" value="1"/>
</dbReference>
<evidence type="ECO:0000313" key="4">
    <source>
        <dbReference type="Proteomes" id="UP000251571"/>
    </source>
</evidence>
<sequence length="162" mass="17424">MSDITVSTPGPIGMITLRGAMEVLGSVVTKVTGCALPERRKFSVSGAYAALWMSPDELLLVCDHDEADEIAKRLTTELGAAFATVAVVSDARAVFDLAGPEAHRALAKLCPVDFPRLAENEVRRTRMAQVPAALWRHGEGWRVVCFRSVAGYAERLLTNAAA</sequence>
<evidence type="ECO:0000313" key="1">
    <source>
        <dbReference type="EMBL" id="PWJ15846.1"/>
    </source>
</evidence>
<dbReference type="Proteomes" id="UP000245839">
    <property type="component" value="Unassembled WGS sequence"/>
</dbReference>
<dbReference type="InterPro" id="IPR007375">
    <property type="entry name" value="SoxG"/>
</dbReference>
<proteinExistence type="predicted"/>
<reference evidence="1 3" key="2">
    <citation type="submission" date="2018-03" db="EMBL/GenBank/DDBJ databases">
        <title>Genomic Encyclopedia of Archaeal and Bacterial Type Strains, Phase II (KMG-II): from individual species to whole genera.</title>
        <authorList>
            <person name="Goeker M."/>
        </authorList>
    </citation>
    <scope>NUCLEOTIDE SEQUENCE [LARGE SCALE GENOMIC DNA]</scope>
    <source>
        <strain evidence="1 3">DSM 25227</strain>
    </source>
</reference>
<gene>
    <name evidence="1" type="ORF">BCF38_11066</name>
    <name evidence="2" type="ORF">SAMN05421539_11066</name>
</gene>
<dbReference type="Proteomes" id="UP000251571">
    <property type="component" value="Unassembled WGS sequence"/>
</dbReference>
<dbReference type="RefSeq" id="WP_109565537.1">
    <property type="nucleotide sequence ID" value="NZ_QGDJ01000010.1"/>
</dbReference>
<dbReference type="EMBL" id="QGDJ01000010">
    <property type="protein sequence ID" value="PWJ15846.1"/>
    <property type="molecule type" value="Genomic_DNA"/>
</dbReference>
<dbReference type="EMBL" id="UETC01000010">
    <property type="protein sequence ID" value="SSA49550.1"/>
    <property type="molecule type" value="Genomic_DNA"/>
</dbReference>
<accession>A0A2Y9AZ31</accession>
<name>A0A2Y9AZ31_9RHOB</name>
<evidence type="ECO:0000313" key="3">
    <source>
        <dbReference type="Proteomes" id="UP000245839"/>
    </source>
</evidence>
<keyword evidence="3" id="KW-1185">Reference proteome</keyword>
<dbReference type="OrthoDB" id="9814782at2"/>
<dbReference type="Gene3D" id="3.30.1360.120">
    <property type="entry name" value="Probable tRNA modification gtpase trme, domain 1"/>
    <property type="match status" value="1"/>
</dbReference>
<organism evidence="2 4">
    <name type="scientific">Jannaschia seohaensis</name>
    <dbReference type="NCBI Taxonomy" id="475081"/>
    <lineage>
        <taxon>Bacteria</taxon>
        <taxon>Pseudomonadati</taxon>
        <taxon>Pseudomonadota</taxon>
        <taxon>Alphaproteobacteria</taxon>
        <taxon>Rhodobacterales</taxon>
        <taxon>Roseobacteraceae</taxon>
        <taxon>Jannaschia</taxon>
    </lineage>
</organism>
<dbReference type="AlphaFoldDB" id="A0A2Y9AZ31"/>
<dbReference type="Pfam" id="PF04268">
    <property type="entry name" value="SoxG"/>
    <property type="match status" value="1"/>
</dbReference>
<evidence type="ECO:0000313" key="2">
    <source>
        <dbReference type="EMBL" id="SSA49550.1"/>
    </source>
</evidence>
<reference evidence="2 4" key="1">
    <citation type="submission" date="2016-10" db="EMBL/GenBank/DDBJ databases">
        <authorList>
            <person name="Cai Z."/>
        </authorList>
    </citation>
    <scope>NUCLEOTIDE SEQUENCE [LARGE SCALE GENOMIC DNA]</scope>
    <source>
        <strain evidence="2 4">DSM 25227</strain>
    </source>
</reference>
<dbReference type="InterPro" id="IPR027266">
    <property type="entry name" value="TrmE/GcvT-like"/>
</dbReference>
<dbReference type="SUPFAM" id="SSF103025">
    <property type="entry name" value="Folate-binding domain"/>
    <property type="match status" value="1"/>
</dbReference>